<name>A0A4U8UTT0_STECR</name>
<gene>
    <name evidence="2" type="ORF">L596_003327</name>
</gene>
<comment type="caution">
    <text evidence="2">The sequence shown here is derived from an EMBL/GenBank/DDBJ whole genome shotgun (WGS) entry which is preliminary data.</text>
</comment>
<evidence type="ECO:0000313" key="2">
    <source>
        <dbReference type="EMBL" id="TMS36065.1"/>
    </source>
</evidence>
<feature type="compositionally biased region" description="Basic and acidic residues" evidence="1">
    <location>
        <begin position="69"/>
        <end position="82"/>
    </location>
</feature>
<dbReference type="EMBL" id="AZBU02000001">
    <property type="protein sequence ID" value="TMS36065.1"/>
    <property type="molecule type" value="Genomic_DNA"/>
</dbReference>
<protein>
    <submittedName>
        <fullName evidence="2">Uncharacterized protein</fullName>
    </submittedName>
</protein>
<dbReference type="OrthoDB" id="205403at2759"/>
<organism evidence="2 3">
    <name type="scientific">Steinernema carpocapsae</name>
    <name type="common">Entomopathogenic nematode</name>
    <dbReference type="NCBI Taxonomy" id="34508"/>
    <lineage>
        <taxon>Eukaryota</taxon>
        <taxon>Metazoa</taxon>
        <taxon>Ecdysozoa</taxon>
        <taxon>Nematoda</taxon>
        <taxon>Chromadorea</taxon>
        <taxon>Rhabditida</taxon>
        <taxon>Tylenchina</taxon>
        <taxon>Panagrolaimomorpha</taxon>
        <taxon>Strongyloidoidea</taxon>
        <taxon>Steinernematidae</taxon>
        <taxon>Steinernema</taxon>
    </lineage>
</organism>
<accession>A0A4U8UTT0</accession>
<proteinExistence type="predicted"/>
<evidence type="ECO:0000256" key="1">
    <source>
        <dbReference type="SAM" id="MobiDB-lite"/>
    </source>
</evidence>
<reference evidence="2 3" key="2">
    <citation type="journal article" date="2019" name="G3 (Bethesda)">
        <title>Hybrid Assembly of the Genome of the Entomopathogenic Nematode Steinernema carpocapsae Identifies the X-Chromosome.</title>
        <authorList>
            <person name="Serra L."/>
            <person name="Macchietto M."/>
            <person name="Macias-Munoz A."/>
            <person name="McGill C.J."/>
            <person name="Rodriguez I.M."/>
            <person name="Rodriguez B."/>
            <person name="Murad R."/>
            <person name="Mortazavi A."/>
        </authorList>
    </citation>
    <scope>NUCLEOTIDE SEQUENCE [LARGE SCALE GENOMIC DNA]</scope>
    <source>
        <strain evidence="2 3">ALL</strain>
    </source>
</reference>
<evidence type="ECO:0000313" key="3">
    <source>
        <dbReference type="Proteomes" id="UP000298663"/>
    </source>
</evidence>
<dbReference type="AlphaFoldDB" id="A0A4U8UTT0"/>
<dbReference type="EMBL" id="CM016762">
    <property type="protein sequence ID" value="TMS36065.1"/>
    <property type="molecule type" value="Genomic_DNA"/>
</dbReference>
<dbReference type="Proteomes" id="UP000298663">
    <property type="component" value="Chromosome X"/>
</dbReference>
<reference evidence="2 3" key="1">
    <citation type="journal article" date="2015" name="Genome Biol.">
        <title>Comparative genomics of Steinernema reveals deeply conserved gene regulatory networks.</title>
        <authorList>
            <person name="Dillman A.R."/>
            <person name="Macchietto M."/>
            <person name="Porter C.F."/>
            <person name="Rogers A."/>
            <person name="Williams B."/>
            <person name="Antoshechkin I."/>
            <person name="Lee M.M."/>
            <person name="Goodwin Z."/>
            <person name="Lu X."/>
            <person name="Lewis E.E."/>
            <person name="Goodrich-Blair H."/>
            <person name="Stock S.P."/>
            <person name="Adams B.J."/>
            <person name="Sternberg P.W."/>
            <person name="Mortazavi A."/>
        </authorList>
    </citation>
    <scope>NUCLEOTIDE SEQUENCE [LARGE SCALE GENOMIC DNA]</scope>
    <source>
        <strain evidence="2 3">ALL</strain>
    </source>
</reference>
<feature type="compositionally biased region" description="Polar residues" evidence="1">
    <location>
        <begin position="38"/>
        <end position="55"/>
    </location>
</feature>
<sequence length="82" mass="8931">MQEASPDEEKTDNGVNYLDEDKATTAQPAHPSLPDVPSSAQQDPSTSKENLSPEQNDCHVADTSGSPRPEGKLYKQGKRYES</sequence>
<keyword evidence="3" id="KW-1185">Reference proteome</keyword>
<feature type="region of interest" description="Disordered" evidence="1">
    <location>
        <begin position="1"/>
        <end position="82"/>
    </location>
</feature>